<feature type="domain" description="DUF4124" evidence="1">
    <location>
        <begin position="11"/>
        <end position="61"/>
    </location>
</feature>
<proteinExistence type="predicted"/>
<dbReference type="Proteomes" id="UP000182987">
    <property type="component" value="Chromosome"/>
</dbReference>
<gene>
    <name evidence="2" type="ORF">BJI69_04165</name>
</gene>
<dbReference type="EMBL" id="CP017480">
    <property type="protein sequence ID" value="APG03179.1"/>
    <property type="molecule type" value="Genomic_DNA"/>
</dbReference>
<dbReference type="STRING" id="1440763.BJI69_04165"/>
<reference evidence="3" key="1">
    <citation type="submission" date="2016-09" db="EMBL/GenBank/DDBJ databases">
        <authorList>
            <person name="Lysoe E."/>
        </authorList>
    </citation>
    <scope>NUCLEOTIDE SEQUENCE [LARGE SCALE GENOMIC DNA]</scope>
    <source>
        <strain evidence="3">LJ96T</strain>
    </source>
</reference>
<protein>
    <recommendedName>
        <fullName evidence="1">DUF4124 domain-containing protein</fullName>
    </recommendedName>
</protein>
<dbReference type="OrthoDB" id="5956287at2"/>
<dbReference type="PATRIC" id="fig|1440763.5.peg.1216"/>
<dbReference type="AlphaFoldDB" id="A0A0G9HDQ3"/>
<evidence type="ECO:0000313" key="2">
    <source>
        <dbReference type="EMBL" id="APG03179.1"/>
    </source>
</evidence>
<organism evidence="2 3">
    <name type="scientific">Luteibacter rhizovicinus DSM 16549</name>
    <dbReference type="NCBI Taxonomy" id="1440763"/>
    <lineage>
        <taxon>Bacteria</taxon>
        <taxon>Pseudomonadati</taxon>
        <taxon>Pseudomonadota</taxon>
        <taxon>Gammaproteobacteria</taxon>
        <taxon>Lysobacterales</taxon>
        <taxon>Rhodanobacteraceae</taxon>
        <taxon>Luteibacter</taxon>
    </lineage>
</organism>
<evidence type="ECO:0000259" key="1">
    <source>
        <dbReference type="Pfam" id="PF13511"/>
    </source>
</evidence>
<keyword evidence="3" id="KW-1185">Reference proteome</keyword>
<dbReference type="Pfam" id="PF13511">
    <property type="entry name" value="DUF4124"/>
    <property type="match status" value="1"/>
</dbReference>
<dbReference type="InterPro" id="IPR025392">
    <property type="entry name" value="DUF4124"/>
</dbReference>
<accession>A0A0G9HDQ3</accession>
<name>A0A0G9HDQ3_9GAMM</name>
<dbReference type="KEGG" id="lrz:BJI69_04165"/>
<evidence type="ECO:0000313" key="3">
    <source>
        <dbReference type="Proteomes" id="UP000182987"/>
    </source>
</evidence>
<sequence>MYRALALLLLLLLIAVPAAAQTTIHRCIGTDGRPVFSDQQCTSIGATSIMPPAPAAASSTAVDTPTGPNTGLLCAKDVAGLREGIAQAFANRDANRIGGLILWSGYGSGGAIENIRNMNELVHQSLLAVEGNEAGGLDAVTARPGNDAATRRAHFSVVRDSGCLWLRPPA</sequence>
<dbReference type="RefSeq" id="WP_046967061.1">
    <property type="nucleotide sequence ID" value="NZ_CP017480.1"/>
</dbReference>